<sequence>MEELKALAQQGNTHLTHWNDDVPVRSCNDLAAFSTAYEVAEHCFEMSTDRDQMYSIPVSPLYKAMESEAGIKFQMESADESIDLADLLSSYYRNGLDKSSTNINNKNMNEKNFDYLKDQVLYTGFGEALEGELRQNMEKQQPTFTLQHDAYYGDSRVSAALNFRKSDQSDLYFFNSYKVQLQKEGKEDNLEQTFYINRGSNITLKEAFNLMEGRSVNKDLTAKDGEVYNTWVQIDFKNSDAKGTFALNHYHENYGFDLEGVLAKHPIKELENPKYKEDLINSLKKGNLQSATFVKDKGEVKQYIEANPQFKTINIYDSNLKRLDTRQRNEQQESQGKSQSQSKASKKESAADDEAPADVQENKKRRKSQSM</sequence>
<organism evidence="2 3">
    <name type="scientific">Flavobacterium suzhouense</name>
    <dbReference type="NCBI Taxonomy" id="1529638"/>
    <lineage>
        <taxon>Bacteria</taxon>
        <taxon>Pseudomonadati</taxon>
        <taxon>Bacteroidota</taxon>
        <taxon>Flavobacteriia</taxon>
        <taxon>Flavobacteriales</taxon>
        <taxon>Flavobacteriaceae</taxon>
        <taxon>Flavobacterium</taxon>
    </lineage>
</organism>
<keyword evidence="3" id="KW-1185">Reference proteome</keyword>
<evidence type="ECO:0000313" key="2">
    <source>
        <dbReference type="EMBL" id="MFD2602951.1"/>
    </source>
</evidence>
<reference evidence="3" key="1">
    <citation type="journal article" date="2019" name="Int. J. Syst. Evol. Microbiol.">
        <title>The Global Catalogue of Microorganisms (GCM) 10K type strain sequencing project: providing services to taxonomists for standard genome sequencing and annotation.</title>
        <authorList>
            <consortium name="The Broad Institute Genomics Platform"/>
            <consortium name="The Broad Institute Genome Sequencing Center for Infectious Disease"/>
            <person name="Wu L."/>
            <person name="Ma J."/>
        </authorList>
    </citation>
    <scope>NUCLEOTIDE SEQUENCE [LARGE SCALE GENOMIC DNA]</scope>
    <source>
        <strain evidence="3">KCTC 42107</strain>
    </source>
</reference>
<protein>
    <recommendedName>
        <fullName evidence="4">DUF3945 domain-containing protein</fullName>
    </recommendedName>
</protein>
<evidence type="ECO:0000313" key="3">
    <source>
        <dbReference type="Proteomes" id="UP001597480"/>
    </source>
</evidence>
<name>A0ABW5NW43_9FLAO</name>
<dbReference type="RefSeq" id="WP_379821467.1">
    <property type="nucleotide sequence ID" value="NZ_JBHUMD010000026.1"/>
</dbReference>
<feature type="compositionally biased region" description="Low complexity" evidence="1">
    <location>
        <begin position="332"/>
        <end position="343"/>
    </location>
</feature>
<evidence type="ECO:0000256" key="1">
    <source>
        <dbReference type="SAM" id="MobiDB-lite"/>
    </source>
</evidence>
<dbReference type="EMBL" id="JBHUMD010000026">
    <property type="protein sequence ID" value="MFD2602951.1"/>
    <property type="molecule type" value="Genomic_DNA"/>
</dbReference>
<gene>
    <name evidence="2" type="ORF">ACFSR3_12860</name>
</gene>
<proteinExistence type="predicted"/>
<feature type="region of interest" description="Disordered" evidence="1">
    <location>
        <begin position="325"/>
        <end position="371"/>
    </location>
</feature>
<evidence type="ECO:0008006" key="4">
    <source>
        <dbReference type="Google" id="ProtNLM"/>
    </source>
</evidence>
<dbReference type="Proteomes" id="UP001597480">
    <property type="component" value="Unassembled WGS sequence"/>
</dbReference>
<accession>A0ABW5NW43</accession>
<comment type="caution">
    <text evidence="2">The sequence shown here is derived from an EMBL/GenBank/DDBJ whole genome shotgun (WGS) entry which is preliminary data.</text>
</comment>